<name>A0ABD3NYT6_9STRA</name>
<dbReference type="PANTHER" id="PTHR46622">
    <property type="entry name" value="DNA-DEPENDENT METALLOPROTEASE WSS1"/>
    <property type="match status" value="1"/>
</dbReference>
<dbReference type="Pfam" id="PF00641">
    <property type="entry name" value="Zn_ribbon_RanBP"/>
    <property type="match status" value="2"/>
</dbReference>
<dbReference type="Proteomes" id="UP001530400">
    <property type="component" value="Unassembled WGS sequence"/>
</dbReference>
<dbReference type="InterPro" id="IPR053000">
    <property type="entry name" value="WSS1-like_metalloprotease"/>
</dbReference>
<dbReference type="SMART" id="SM00547">
    <property type="entry name" value="ZnF_RBZ"/>
    <property type="match status" value="2"/>
</dbReference>
<dbReference type="InterPro" id="IPR013536">
    <property type="entry name" value="WLM_dom"/>
</dbReference>
<accession>A0ABD3NYT6</accession>
<dbReference type="GO" id="GO:0008270">
    <property type="term" value="F:zinc ion binding"/>
    <property type="evidence" value="ECO:0007669"/>
    <property type="project" value="UniProtKB-KW"/>
</dbReference>
<sequence>MSSAGQKRTFGATIRTLNDITNSPISTANQSSNKTSSPEAQNVTSVPNNVPISAGKITIQHIPTLPRANDAASILTRIHSEFAQIIQKRNYNVLSITEMCCCSDGLDHVSSSRRKTKLMPHNVMGYNLTHYTRPTTHRIHLRLRHVRTHELLDYESIAGTMCHELAHCVVGPHNAKFYKVMEEIEEQYALFMARGVVLDKDGFPMGSSSDAYRLGGSKVSSDEARRKAVVAAEKRRGLSSGMYVLGGGGKKLSDPKEAARIAAERRLRDSQFCLPCNEVIELLGDSDDEDVNEVAASNGDKKKKTTKPGGFKSDSNSVIDLTDDQPNQLIALRPRVPSIALNPNRIEWTCACCTLINQPASLMCEACDAPSNSAPAVASAAAALQPTNSTCVISTSGGAAKDIKWSCTRCTFDNSSTALVCGACCMER</sequence>
<dbReference type="InterPro" id="IPR036443">
    <property type="entry name" value="Znf_RanBP2_sf"/>
</dbReference>
<dbReference type="PROSITE" id="PS01358">
    <property type="entry name" value="ZF_RANBP2_1"/>
    <property type="match status" value="2"/>
</dbReference>
<dbReference type="PANTHER" id="PTHR46622:SF1">
    <property type="entry name" value="DNA-DEPENDENT METALLOPROTEASE WSS1"/>
    <property type="match status" value="1"/>
</dbReference>
<keyword evidence="1" id="KW-0479">Metal-binding</keyword>
<protein>
    <recommendedName>
        <fullName evidence="10">WLM-domain-containing protein</fullName>
    </recommendedName>
</protein>
<comment type="caution">
    <text evidence="8">The sequence shown here is derived from an EMBL/GenBank/DDBJ whole genome shotgun (WGS) entry which is preliminary data.</text>
</comment>
<gene>
    <name evidence="8" type="ORF">ACHAWO_005524</name>
</gene>
<dbReference type="EMBL" id="JALLPJ020000876">
    <property type="protein sequence ID" value="KAL3780737.1"/>
    <property type="molecule type" value="Genomic_DNA"/>
</dbReference>
<feature type="region of interest" description="Disordered" evidence="5">
    <location>
        <begin position="21"/>
        <end position="48"/>
    </location>
</feature>
<evidence type="ECO:0000313" key="9">
    <source>
        <dbReference type="Proteomes" id="UP001530400"/>
    </source>
</evidence>
<evidence type="ECO:0000256" key="5">
    <source>
        <dbReference type="SAM" id="MobiDB-lite"/>
    </source>
</evidence>
<keyword evidence="9" id="KW-1185">Reference proteome</keyword>
<dbReference type="Pfam" id="PF08325">
    <property type="entry name" value="WLM"/>
    <property type="match status" value="1"/>
</dbReference>
<proteinExistence type="predicted"/>
<evidence type="ECO:0000256" key="1">
    <source>
        <dbReference type="ARBA" id="ARBA00022723"/>
    </source>
</evidence>
<feature type="domain" description="RanBP2-type" evidence="6">
    <location>
        <begin position="401"/>
        <end position="428"/>
    </location>
</feature>
<keyword evidence="3" id="KW-0862">Zinc</keyword>
<dbReference type="InterPro" id="IPR001876">
    <property type="entry name" value="Znf_RanBP2"/>
</dbReference>
<evidence type="ECO:0000256" key="3">
    <source>
        <dbReference type="ARBA" id="ARBA00022833"/>
    </source>
</evidence>
<dbReference type="AlphaFoldDB" id="A0ABD3NYT6"/>
<organism evidence="8 9">
    <name type="scientific">Cyclotella atomus</name>
    <dbReference type="NCBI Taxonomy" id="382360"/>
    <lineage>
        <taxon>Eukaryota</taxon>
        <taxon>Sar</taxon>
        <taxon>Stramenopiles</taxon>
        <taxon>Ochrophyta</taxon>
        <taxon>Bacillariophyta</taxon>
        <taxon>Coscinodiscophyceae</taxon>
        <taxon>Thalassiosirophycidae</taxon>
        <taxon>Stephanodiscales</taxon>
        <taxon>Stephanodiscaceae</taxon>
        <taxon>Cyclotella</taxon>
    </lineage>
</organism>
<evidence type="ECO:0000256" key="4">
    <source>
        <dbReference type="PROSITE-ProRule" id="PRU00322"/>
    </source>
</evidence>
<evidence type="ECO:0008006" key="10">
    <source>
        <dbReference type="Google" id="ProtNLM"/>
    </source>
</evidence>
<feature type="domain" description="WLM" evidence="7">
    <location>
        <begin position="47"/>
        <end position="237"/>
    </location>
</feature>
<evidence type="ECO:0000313" key="8">
    <source>
        <dbReference type="EMBL" id="KAL3780737.1"/>
    </source>
</evidence>
<evidence type="ECO:0000256" key="2">
    <source>
        <dbReference type="ARBA" id="ARBA00022771"/>
    </source>
</evidence>
<feature type="domain" description="RanBP2-type" evidence="6">
    <location>
        <begin position="342"/>
        <end position="373"/>
    </location>
</feature>
<evidence type="ECO:0000259" key="6">
    <source>
        <dbReference type="PROSITE" id="PS50199"/>
    </source>
</evidence>
<reference evidence="8 9" key="1">
    <citation type="submission" date="2024-10" db="EMBL/GenBank/DDBJ databases">
        <title>Updated reference genomes for cyclostephanoid diatoms.</title>
        <authorList>
            <person name="Roberts W.R."/>
            <person name="Alverson A.J."/>
        </authorList>
    </citation>
    <scope>NUCLEOTIDE SEQUENCE [LARGE SCALE GENOMIC DNA]</scope>
    <source>
        <strain evidence="8 9">AJA010-31</strain>
    </source>
</reference>
<dbReference type="Gene3D" id="2.30.30.380">
    <property type="entry name" value="Zn-finger domain of Sec23/24"/>
    <property type="match status" value="1"/>
</dbReference>
<dbReference type="PROSITE" id="PS51397">
    <property type="entry name" value="WLM"/>
    <property type="match status" value="1"/>
</dbReference>
<evidence type="ECO:0000259" key="7">
    <source>
        <dbReference type="PROSITE" id="PS51397"/>
    </source>
</evidence>
<dbReference type="SUPFAM" id="SSF90209">
    <property type="entry name" value="Ran binding protein zinc finger-like"/>
    <property type="match status" value="2"/>
</dbReference>
<keyword evidence="2 4" id="KW-0863">Zinc-finger</keyword>
<feature type="region of interest" description="Disordered" evidence="5">
    <location>
        <begin position="291"/>
        <end position="318"/>
    </location>
</feature>
<dbReference type="PROSITE" id="PS50199">
    <property type="entry name" value="ZF_RANBP2_2"/>
    <property type="match status" value="2"/>
</dbReference>